<evidence type="ECO:0000313" key="1">
    <source>
        <dbReference type="EMBL" id="AMK55857.1"/>
    </source>
</evidence>
<evidence type="ECO:0000313" key="2">
    <source>
        <dbReference type="Proteomes" id="UP000069771"/>
    </source>
</evidence>
<dbReference type="KEGG" id="fro:AALO17_27230"/>
<protein>
    <submittedName>
        <fullName evidence="1">Uncharacterized protein</fullName>
    </submittedName>
</protein>
<name>A0A140DYY0_9FIRM</name>
<gene>
    <name evidence="1" type="ORF">AALO17_27230</name>
</gene>
<sequence>MVSPFRCDLHDPAASPAVRLPGAGHTAWLCGSMKRFHMRPEADTQGVCLQLSEIL</sequence>
<organism evidence="1 2">
    <name type="scientific">Faecalibaculum rodentium</name>
    <dbReference type="NCBI Taxonomy" id="1702221"/>
    <lineage>
        <taxon>Bacteria</taxon>
        <taxon>Bacillati</taxon>
        <taxon>Bacillota</taxon>
        <taxon>Erysipelotrichia</taxon>
        <taxon>Erysipelotrichales</taxon>
        <taxon>Erysipelotrichaceae</taxon>
        <taxon>Faecalibaculum</taxon>
    </lineage>
</organism>
<dbReference type="Proteomes" id="UP000069771">
    <property type="component" value="Chromosome"/>
</dbReference>
<keyword evidence="2" id="KW-1185">Reference proteome</keyword>
<accession>A0A140DYY0</accession>
<dbReference type="STRING" id="1702221.AALO17_27230"/>
<reference evidence="1 2" key="1">
    <citation type="journal article" date="2016" name="Gut Pathog.">
        <title>Whole genome sequencing of "Faecalibaculum rodentium" ALO17, isolated from C57BL/6J laboratory mouse feces.</title>
        <authorList>
            <person name="Lim S."/>
            <person name="Chang D.H."/>
            <person name="Ahn S."/>
            <person name="Kim B.C."/>
        </authorList>
    </citation>
    <scope>NUCLEOTIDE SEQUENCE [LARGE SCALE GENOMIC DNA]</scope>
    <source>
        <strain evidence="1 2">Alo17</strain>
    </source>
</reference>
<proteinExistence type="predicted"/>
<dbReference type="EMBL" id="CP011391">
    <property type="protein sequence ID" value="AMK55857.1"/>
    <property type="molecule type" value="Genomic_DNA"/>
</dbReference>
<dbReference type="AlphaFoldDB" id="A0A140DYY0"/>